<gene>
    <name evidence="13" type="ORF">WHR41_00230</name>
</gene>
<dbReference type="FunFam" id="3.40.50.970:FF:000004">
    <property type="entry name" value="Transketolase"/>
    <property type="match status" value="1"/>
</dbReference>
<dbReference type="InterPro" id="IPR005475">
    <property type="entry name" value="Transketolase-like_Pyr-bd"/>
</dbReference>
<evidence type="ECO:0000256" key="3">
    <source>
        <dbReference type="ARBA" id="ARBA00001964"/>
    </source>
</evidence>
<evidence type="ECO:0000256" key="5">
    <source>
        <dbReference type="ARBA" id="ARBA00013152"/>
    </source>
</evidence>
<comment type="cofactor">
    <cofactor evidence="2">
        <name>Mg(2+)</name>
        <dbReference type="ChEBI" id="CHEBI:18420"/>
    </cofactor>
</comment>
<dbReference type="SUPFAM" id="SSF52922">
    <property type="entry name" value="TK C-terminal domain-like"/>
    <property type="match status" value="1"/>
</dbReference>
<evidence type="ECO:0000256" key="4">
    <source>
        <dbReference type="ARBA" id="ARBA00007131"/>
    </source>
</evidence>
<dbReference type="InterPro" id="IPR055152">
    <property type="entry name" value="Transketolase-like_C_2"/>
</dbReference>
<dbReference type="GO" id="GO:0006098">
    <property type="term" value="P:pentose-phosphate shunt"/>
    <property type="evidence" value="ECO:0007669"/>
    <property type="project" value="TreeGrafter"/>
</dbReference>
<feature type="domain" description="Transketolase-like pyrimidine-binding" evidence="12">
    <location>
        <begin position="394"/>
        <end position="577"/>
    </location>
</feature>
<comment type="catalytic activity">
    <reaction evidence="10">
        <text>D-sedoheptulose 7-phosphate + D-glyceraldehyde 3-phosphate = aldehydo-D-ribose 5-phosphate + D-xylulose 5-phosphate</text>
        <dbReference type="Rhea" id="RHEA:10508"/>
        <dbReference type="ChEBI" id="CHEBI:57483"/>
        <dbReference type="ChEBI" id="CHEBI:57737"/>
        <dbReference type="ChEBI" id="CHEBI:58273"/>
        <dbReference type="ChEBI" id="CHEBI:59776"/>
        <dbReference type="EC" id="2.2.1.1"/>
    </reaction>
</comment>
<dbReference type="RefSeq" id="XP_069234135.1">
    <property type="nucleotide sequence ID" value="XM_069368836.1"/>
</dbReference>
<reference evidence="13 14" key="1">
    <citation type="journal article" date="2020" name="Microbiol. Resour. Announc.">
        <title>Draft Genome Sequence of a Cladosporium Species Isolated from the Mesophotic Ascidian Didemnum maculosum.</title>
        <authorList>
            <person name="Gioti A."/>
            <person name="Siaperas R."/>
            <person name="Nikolaivits E."/>
            <person name="Le Goff G."/>
            <person name="Ouazzani J."/>
            <person name="Kotoulas G."/>
            <person name="Topakas E."/>
        </authorList>
    </citation>
    <scope>NUCLEOTIDE SEQUENCE [LARGE SCALE GENOMIC DNA]</scope>
    <source>
        <strain evidence="13 14">TM138-S3</strain>
    </source>
</reference>
<dbReference type="InterPro" id="IPR005474">
    <property type="entry name" value="Transketolase_N"/>
</dbReference>
<dbReference type="InterPro" id="IPR020826">
    <property type="entry name" value="Transketolase_BS"/>
</dbReference>
<protein>
    <recommendedName>
        <fullName evidence="5">transketolase</fullName>
        <ecNumber evidence="5">2.2.1.1</ecNumber>
    </recommendedName>
</protein>
<dbReference type="EMBL" id="JAAQHG020000001">
    <property type="protein sequence ID" value="KAL1591030.1"/>
    <property type="molecule type" value="Genomic_DNA"/>
</dbReference>
<dbReference type="Gene3D" id="3.40.50.970">
    <property type="match status" value="2"/>
</dbReference>
<feature type="region of interest" description="Disordered" evidence="11">
    <location>
        <begin position="17"/>
        <end position="38"/>
    </location>
</feature>
<accession>A0AB34L215</accession>
<dbReference type="Gene3D" id="3.40.50.920">
    <property type="match status" value="1"/>
</dbReference>
<keyword evidence="7" id="KW-0479">Metal-binding</keyword>
<evidence type="ECO:0000256" key="8">
    <source>
        <dbReference type="ARBA" id="ARBA00022842"/>
    </source>
</evidence>
<evidence type="ECO:0000256" key="9">
    <source>
        <dbReference type="ARBA" id="ARBA00023052"/>
    </source>
</evidence>
<evidence type="ECO:0000256" key="6">
    <source>
        <dbReference type="ARBA" id="ARBA00022679"/>
    </source>
</evidence>
<dbReference type="GO" id="GO:0005634">
    <property type="term" value="C:nucleus"/>
    <property type="evidence" value="ECO:0007669"/>
    <property type="project" value="TreeGrafter"/>
</dbReference>
<dbReference type="GO" id="GO:0005829">
    <property type="term" value="C:cytosol"/>
    <property type="evidence" value="ECO:0007669"/>
    <property type="project" value="TreeGrafter"/>
</dbReference>
<evidence type="ECO:0000313" key="14">
    <source>
        <dbReference type="Proteomes" id="UP000803884"/>
    </source>
</evidence>
<dbReference type="Pfam" id="PF22613">
    <property type="entry name" value="Transketolase_C_1"/>
    <property type="match status" value="1"/>
</dbReference>
<dbReference type="PANTHER" id="PTHR43522:SF6">
    <property type="entry name" value="TRANSKETOLASE-LIKE PYRIMIDINE-BINDING DOMAIN-CONTAINING PROTEIN-RELATED"/>
    <property type="match status" value="1"/>
</dbReference>
<dbReference type="Pfam" id="PF00456">
    <property type="entry name" value="Transketolase_N"/>
    <property type="match status" value="1"/>
</dbReference>
<keyword evidence="8" id="KW-0460">Magnesium</keyword>
<evidence type="ECO:0000256" key="2">
    <source>
        <dbReference type="ARBA" id="ARBA00001946"/>
    </source>
</evidence>
<keyword evidence="14" id="KW-1185">Reference proteome</keyword>
<dbReference type="Pfam" id="PF02779">
    <property type="entry name" value="Transket_pyr"/>
    <property type="match status" value="1"/>
</dbReference>
<comment type="caution">
    <text evidence="13">The sequence shown here is derived from an EMBL/GenBank/DDBJ whole genome shotgun (WGS) entry which is preliminary data.</text>
</comment>
<dbReference type="CDD" id="cd07033">
    <property type="entry name" value="TPP_PYR_DXS_TK_like"/>
    <property type="match status" value="1"/>
</dbReference>
<proteinExistence type="inferred from homology"/>
<dbReference type="InterPro" id="IPR029061">
    <property type="entry name" value="THDP-binding"/>
</dbReference>
<dbReference type="EC" id="2.2.1.1" evidence="5"/>
<name>A0AB34L215_9PEZI</name>
<dbReference type="GO" id="GO:0004802">
    <property type="term" value="F:transketolase activity"/>
    <property type="evidence" value="ECO:0007669"/>
    <property type="project" value="UniProtKB-EC"/>
</dbReference>
<dbReference type="CDD" id="cd02012">
    <property type="entry name" value="TPP_TK"/>
    <property type="match status" value="1"/>
</dbReference>
<dbReference type="GeneID" id="96001674"/>
<dbReference type="Proteomes" id="UP000803884">
    <property type="component" value="Unassembled WGS sequence"/>
</dbReference>
<sequence>MAAAEVQRPVQSTKYGENMTNGILKSEHKPSAPSGKGTSQDEIQLVLQNFRILIADLCEQFNMGHPGSAIGMAAMGVALWKYTMKYAPHQPNWFNRDRFVLSNGHACLFQYCNHYLSGYKAMTWEQLLSYHSERPDSLCPGHPEIEHEGIELTTGPLGQGIANAVGLAMASKHLAATYNRPGYDVVNNHIWVTVGDACMQEGVGCEAFSYAGHLKLTNLTCIYDNNQITCDGSVDLTNTEDVNKKMEACGWEIIDVEDGINDVDGIVAAMEKGRDPNRTKPLFINVRSIIGVGSAKAGQAASHGAPLGTDNVADMKKAYGWDPSKKYYIPEKVKEFYADIPARGDRWVSEWNQLVEKYQQAHPELGAEFQARVEGRLPADWNKLIPSSFPTENTPTRKSNNYVMKDIVEQINTFMVGTADLTPSVNLTYKNYEIFNPPDLKPISGSVGSYKGRYIHYGIREHVMAAIANGLAAYNPGTIIPITSSFFMFYLYAAPAVRMGALQKIPVIHVATHDSIGAGEDGPTHQPVELAALYRAMPNMHYIRPADSEEVAGAWEAAVNYKQGPSMISVSRHALPQTGVTKREGVKKGAYVVREEKDAAVTLISVGAELHFAVKVAEALPIKARVVSFPSHALFQLQSKQYQREVLRRNENIPAVVIEPYVSLGWERYADAGLNMRSFGHSLPGKYIYDYFGFNVEGMTKKVEAFVRDWQEGAIGRGEFADLLEPPSH</sequence>
<comment type="cofactor">
    <cofactor evidence="1">
        <name>Co(2+)</name>
        <dbReference type="ChEBI" id="CHEBI:48828"/>
    </cofactor>
</comment>
<evidence type="ECO:0000259" key="12">
    <source>
        <dbReference type="SMART" id="SM00861"/>
    </source>
</evidence>
<keyword evidence="6" id="KW-0808">Transferase</keyword>
<evidence type="ECO:0000256" key="11">
    <source>
        <dbReference type="SAM" id="MobiDB-lite"/>
    </source>
</evidence>
<dbReference type="GO" id="GO:0046872">
    <property type="term" value="F:metal ion binding"/>
    <property type="evidence" value="ECO:0007669"/>
    <property type="project" value="UniProtKB-KW"/>
</dbReference>
<dbReference type="SUPFAM" id="SSF52518">
    <property type="entry name" value="Thiamin diphosphate-binding fold (THDP-binding)"/>
    <property type="match status" value="2"/>
</dbReference>
<comment type="cofactor">
    <cofactor evidence="3">
        <name>thiamine diphosphate</name>
        <dbReference type="ChEBI" id="CHEBI:58937"/>
    </cofactor>
</comment>
<organism evidence="13 14">
    <name type="scientific">Cladosporium halotolerans</name>
    <dbReference type="NCBI Taxonomy" id="1052096"/>
    <lineage>
        <taxon>Eukaryota</taxon>
        <taxon>Fungi</taxon>
        <taxon>Dikarya</taxon>
        <taxon>Ascomycota</taxon>
        <taxon>Pezizomycotina</taxon>
        <taxon>Dothideomycetes</taxon>
        <taxon>Dothideomycetidae</taxon>
        <taxon>Cladosporiales</taxon>
        <taxon>Cladosporiaceae</taxon>
        <taxon>Cladosporium</taxon>
    </lineage>
</organism>
<evidence type="ECO:0000256" key="1">
    <source>
        <dbReference type="ARBA" id="ARBA00001941"/>
    </source>
</evidence>
<comment type="similarity">
    <text evidence="4">Belongs to the transketolase family.</text>
</comment>
<dbReference type="FunFam" id="3.40.50.970:FF:000003">
    <property type="entry name" value="Transketolase"/>
    <property type="match status" value="1"/>
</dbReference>
<keyword evidence="9" id="KW-0786">Thiamine pyrophosphate</keyword>
<dbReference type="InterPro" id="IPR009014">
    <property type="entry name" value="Transketo_C/PFOR_II"/>
</dbReference>
<dbReference type="FunFam" id="3.40.50.920:FF:000012">
    <property type="entry name" value="Transketolase, variant 1"/>
    <property type="match status" value="1"/>
</dbReference>
<dbReference type="AlphaFoldDB" id="A0AB34L215"/>
<dbReference type="PROSITE" id="PS00802">
    <property type="entry name" value="TRANSKETOLASE_2"/>
    <property type="match status" value="1"/>
</dbReference>
<evidence type="ECO:0000256" key="10">
    <source>
        <dbReference type="ARBA" id="ARBA00049473"/>
    </source>
</evidence>
<evidence type="ECO:0000313" key="13">
    <source>
        <dbReference type="EMBL" id="KAL1591030.1"/>
    </source>
</evidence>
<dbReference type="SMART" id="SM00861">
    <property type="entry name" value="Transket_pyr"/>
    <property type="match status" value="1"/>
</dbReference>
<evidence type="ECO:0000256" key="7">
    <source>
        <dbReference type="ARBA" id="ARBA00022723"/>
    </source>
</evidence>
<dbReference type="PANTHER" id="PTHR43522">
    <property type="entry name" value="TRANSKETOLASE"/>
    <property type="match status" value="1"/>
</dbReference>
<dbReference type="InterPro" id="IPR033247">
    <property type="entry name" value="Transketolase_fam"/>
</dbReference>